<dbReference type="PROSITE" id="PS50011">
    <property type="entry name" value="PROTEIN_KINASE_DOM"/>
    <property type="match status" value="1"/>
</dbReference>
<reference evidence="6 7" key="2">
    <citation type="submission" date="2018-11" db="EMBL/GenBank/DDBJ databases">
        <authorList>
            <consortium name="Pathogen Informatics"/>
        </authorList>
    </citation>
    <scope>NUCLEOTIDE SEQUENCE [LARGE SCALE GENOMIC DNA]</scope>
    <source>
        <strain evidence="6 7">NST_G2</strain>
    </source>
</reference>
<dbReference type="InterPro" id="IPR051931">
    <property type="entry name" value="PAK3-like"/>
</dbReference>
<sequence>MSESKRSEAGEDAGGKRGLNCPLTRHHNWLGSDEVSAESPRRRSLVGTPYWMAPEVIARIPYFTAADVWSFGVLIIEMVEGEPNLFDDPPSVAMQRIKESFTPHLRFPQMSSPSLNSFLSIILVRQDLHRATAAQLLRHPFLKRAGPPSCLQPLLSRVTPEWR</sequence>
<feature type="compositionally biased region" description="Basic and acidic residues" evidence="4">
    <location>
        <begin position="1"/>
        <end position="15"/>
    </location>
</feature>
<accession>A0A183TH72</accession>
<dbReference type="STRING" id="70667.A0A183TH72"/>
<dbReference type="WBParaSite" id="SSLN_0001642301-mRNA-1">
    <property type="protein sequence ID" value="SSLN_0001642301-mRNA-1"/>
    <property type="gene ID" value="SSLN_0001642301"/>
</dbReference>
<dbReference type="GO" id="GO:0004674">
    <property type="term" value="F:protein serine/threonine kinase activity"/>
    <property type="evidence" value="ECO:0007669"/>
    <property type="project" value="UniProtKB-EC"/>
</dbReference>
<evidence type="ECO:0000256" key="2">
    <source>
        <dbReference type="ARBA" id="ARBA00022741"/>
    </source>
</evidence>
<dbReference type="Proteomes" id="UP000275846">
    <property type="component" value="Unassembled WGS sequence"/>
</dbReference>
<organism evidence="8">
    <name type="scientific">Schistocephalus solidus</name>
    <name type="common">Tapeworm</name>
    <dbReference type="NCBI Taxonomy" id="70667"/>
    <lineage>
        <taxon>Eukaryota</taxon>
        <taxon>Metazoa</taxon>
        <taxon>Spiralia</taxon>
        <taxon>Lophotrochozoa</taxon>
        <taxon>Platyhelminthes</taxon>
        <taxon>Cestoda</taxon>
        <taxon>Eucestoda</taxon>
        <taxon>Diphyllobothriidea</taxon>
        <taxon>Diphyllobothriidae</taxon>
        <taxon>Schistocephalus</taxon>
    </lineage>
</organism>
<evidence type="ECO:0000313" key="6">
    <source>
        <dbReference type="EMBL" id="VDM02206.1"/>
    </source>
</evidence>
<dbReference type="PANTHER" id="PTHR45832">
    <property type="entry name" value="SERINE/THREONINE-PROTEIN KINASE SAMKA-RELATED-RELATED"/>
    <property type="match status" value="1"/>
</dbReference>
<evidence type="ECO:0000313" key="7">
    <source>
        <dbReference type="Proteomes" id="UP000275846"/>
    </source>
</evidence>
<gene>
    <name evidence="6" type="ORF">SSLN_LOCUS15820</name>
</gene>
<reference evidence="8" key="1">
    <citation type="submission" date="2016-06" db="UniProtKB">
        <authorList>
            <consortium name="WormBaseParasite"/>
        </authorList>
    </citation>
    <scope>IDENTIFICATION</scope>
</reference>
<name>A0A183TH72_SCHSO</name>
<dbReference type="Pfam" id="PF00069">
    <property type="entry name" value="Pkinase"/>
    <property type="match status" value="1"/>
</dbReference>
<dbReference type="InterPro" id="IPR011009">
    <property type="entry name" value="Kinase-like_dom_sf"/>
</dbReference>
<evidence type="ECO:0000256" key="3">
    <source>
        <dbReference type="ARBA" id="ARBA00022840"/>
    </source>
</evidence>
<dbReference type="InterPro" id="IPR000719">
    <property type="entry name" value="Prot_kinase_dom"/>
</dbReference>
<dbReference type="GO" id="GO:0005524">
    <property type="term" value="F:ATP binding"/>
    <property type="evidence" value="ECO:0007669"/>
    <property type="project" value="UniProtKB-KW"/>
</dbReference>
<dbReference type="SMART" id="SM00220">
    <property type="entry name" value="S_TKc"/>
    <property type="match status" value="1"/>
</dbReference>
<feature type="domain" description="Protein kinase" evidence="5">
    <location>
        <begin position="1"/>
        <end position="142"/>
    </location>
</feature>
<dbReference type="PANTHER" id="PTHR45832:SF8">
    <property type="entry name" value="PROTEIN KINASE DOMAIN-CONTAINING PROTEIN"/>
    <property type="match status" value="1"/>
</dbReference>
<evidence type="ECO:0000313" key="8">
    <source>
        <dbReference type="WBParaSite" id="SSLN_0001642301-mRNA-1"/>
    </source>
</evidence>
<dbReference type="Gene3D" id="1.10.510.10">
    <property type="entry name" value="Transferase(Phosphotransferase) domain 1"/>
    <property type="match status" value="1"/>
</dbReference>
<dbReference type="OrthoDB" id="1022360at2759"/>
<dbReference type="EC" id="2.7.11.1" evidence="1"/>
<keyword evidence="3" id="KW-0067">ATP-binding</keyword>
<evidence type="ECO:0000256" key="4">
    <source>
        <dbReference type="SAM" id="MobiDB-lite"/>
    </source>
</evidence>
<protein>
    <recommendedName>
        <fullName evidence="1">non-specific serine/threonine protein kinase</fullName>
        <ecNumber evidence="1">2.7.11.1</ecNumber>
    </recommendedName>
</protein>
<keyword evidence="7" id="KW-1185">Reference proteome</keyword>
<evidence type="ECO:0000259" key="5">
    <source>
        <dbReference type="PROSITE" id="PS50011"/>
    </source>
</evidence>
<dbReference type="SUPFAM" id="SSF56112">
    <property type="entry name" value="Protein kinase-like (PK-like)"/>
    <property type="match status" value="1"/>
</dbReference>
<dbReference type="AlphaFoldDB" id="A0A183TH72"/>
<proteinExistence type="predicted"/>
<feature type="region of interest" description="Disordered" evidence="4">
    <location>
        <begin position="1"/>
        <end position="20"/>
    </location>
</feature>
<evidence type="ECO:0000256" key="1">
    <source>
        <dbReference type="ARBA" id="ARBA00012513"/>
    </source>
</evidence>
<dbReference type="EMBL" id="UYSU01040327">
    <property type="protein sequence ID" value="VDM02206.1"/>
    <property type="molecule type" value="Genomic_DNA"/>
</dbReference>
<keyword evidence="2" id="KW-0547">Nucleotide-binding</keyword>